<keyword evidence="3" id="KW-1185">Reference proteome</keyword>
<dbReference type="InterPro" id="IPR024775">
    <property type="entry name" value="DinB-like"/>
</dbReference>
<dbReference type="OrthoDB" id="9793216at2"/>
<sequence length="173" mass="19799">MNKFNLPDEVHNEFYGSYVSLLNGDQLMDLLKDGSDEFISFIESIPDGLFLSSYGKGKWTIAEVLVHVIDAERVFQYRALRFLRNDKTSLPGFDQDDFVLHCNANSRSKESIVEEYRTVRAATISLFSGLDDEMLRREGTASNIKWSVAILGFVICGHQKHHQLILEQKYMSV</sequence>
<reference evidence="2 3" key="1">
    <citation type="submission" date="2016-11" db="EMBL/GenBank/DDBJ databases">
        <authorList>
            <person name="Jaros S."/>
            <person name="Januszkiewicz K."/>
            <person name="Wedrychowicz H."/>
        </authorList>
    </citation>
    <scope>NUCLEOTIDE SEQUENCE [LARGE SCALE GENOMIC DNA]</scope>
    <source>
        <strain evidence="2 3">CGMCC 1.8863</strain>
    </source>
</reference>
<dbReference type="SUPFAM" id="SSF109854">
    <property type="entry name" value="DinB/YfiT-like putative metalloenzymes"/>
    <property type="match status" value="1"/>
</dbReference>
<dbReference type="Proteomes" id="UP000184231">
    <property type="component" value="Unassembled WGS sequence"/>
</dbReference>
<evidence type="ECO:0000313" key="2">
    <source>
        <dbReference type="EMBL" id="SHI72433.1"/>
    </source>
</evidence>
<feature type="domain" description="DinB-like" evidence="1">
    <location>
        <begin position="35"/>
        <end position="164"/>
    </location>
</feature>
<evidence type="ECO:0000313" key="3">
    <source>
        <dbReference type="Proteomes" id="UP000184231"/>
    </source>
</evidence>
<protein>
    <submittedName>
        <fullName evidence="2">DinB superfamily protein</fullName>
    </submittedName>
</protein>
<organism evidence="2 3">
    <name type="scientific">Arenibacter nanhaiticus</name>
    <dbReference type="NCBI Taxonomy" id="558155"/>
    <lineage>
        <taxon>Bacteria</taxon>
        <taxon>Pseudomonadati</taxon>
        <taxon>Bacteroidota</taxon>
        <taxon>Flavobacteriia</taxon>
        <taxon>Flavobacteriales</taxon>
        <taxon>Flavobacteriaceae</taxon>
        <taxon>Arenibacter</taxon>
    </lineage>
</organism>
<dbReference type="InterPro" id="IPR034660">
    <property type="entry name" value="DinB/YfiT-like"/>
</dbReference>
<proteinExistence type="predicted"/>
<dbReference type="RefSeq" id="WP_072763444.1">
    <property type="nucleotide sequence ID" value="NZ_FQYX01000005.1"/>
</dbReference>
<name>A0A1M6DH53_9FLAO</name>
<dbReference type="EMBL" id="FQYX01000005">
    <property type="protein sequence ID" value="SHI72433.1"/>
    <property type="molecule type" value="Genomic_DNA"/>
</dbReference>
<dbReference type="Gene3D" id="1.20.120.450">
    <property type="entry name" value="dinb family like domain"/>
    <property type="match status" value="1"/>
</dbReference>
<accession>A0A1M6DH53</accession>
<dbReference type="STRING" id="558155.SAMN04487911_1057"/>
<dbReference type="AlphaFoldDB" id="A0A1M6DH53"/>
<evidence type="ECO:0000259" key="1">
    <source>
        <dbReference type="Pfam" id="PF12867"/>
    </source>
</evidence>
<gene>
    <name evidence="2" type="ORF">SAMN04487911_1057</name>
</gene>
<dbReference type="Pfam" id="PF12867">
    <property type="entry name" value="DinB_2"/>
    <property type="match status" value="1"/>
</dbReference>